<protein>
    <recommendedName>
        <fullName evidence="4">HTH araC/xylS-type domain-containing protein</fullName>
    </recommendedName>
</protein>
<gene>
    <name evidence="5" type="ORF">COB67_03795</name>
</gene>
<dbReference type="InterPro" id="IPR018060">
    <property type="entry name" value="HTH_AraC"/>
</dbReference>
<evidence type="ECO:0000259" key="4">
    <source>
        <dbReference type="PROSITE" id="PS01124"/>
    </source>
</evidence>
<dbReference type="Gene3D" id="1.10.10.60">
    <property type="entry name" value="Homeodomain-like"/>
    <property type="match status" value="1"/>
</dbReference>
<dbReference type="PANTHER" id="PTHR47894">
    <property type="entry name" value="HTH-TYPE TRANSCRIPTIONAL REGULATOR GADX"/>
    <property type="match status" value="1"/>
</dbReference>
<reference evidence="6" key="1">
    <citation type="submission" date="2017-08" db="EMBL/GenBank/DDBJ databases">
        <title>A dynamic microbial community with high functional redundancy inhabits the cold, oxic subseafloor aquifer.</title>
        <authorList>
            <person name="Tully B.J."/>
            <person name="Wheat C.G."/>
            <person name="Glazer B.T."/>
            <person name="Huber J.A."/>
        </authorList>
    </citation>
    <scope>NUCLEOTIDE SEQUENCE [LARGE SCALE GENOMIC DNA]</scope>
</reference>
<dbReference type="PANTHER" id="PTHR47894:SF1">
    <property type="entry name" value="HTH-TYPE TRANSCRIPTIONAL REGULATOR VQSM"/>
    <property type="match status" value="1"/>
</dbReference>
<evidence type="ECO:0000313" key="6">
    <source>
        <dbReference type="Proteomes" id="UP000218113"/>
    </source>
</evidence>
<feature type="domain" description="HTH araC/xylS-type" evidence="4">
    <location>
        <begin position="235"/>
        <end position="334"/>
    </location>
</feature>
<dbReference type="Pfam" id="PF12833">
    <property type="entry name" value="HTH_18"/>
    <property type="match status" value="1"/>
</dbReference>
<proteinExistence type="predicted"/>
<keyword evidence="2" id="KW-0238">DNA-binding</keyword>
<dbReference type="AlphaFoldDB" id="A0A2A4T7U7"/>
<keyword evidence="1" id="KW-0805">Transcription regulation</keyword>
<dbReference type="InterPro" id="IPR020449">
    <property type="entry name" value="Tscrpt_reg_AraC-type_HTH"/>
</dbReference>
<evidence type="ECO:0000256" key="1">
    <source>
        <dbReference type="ARBA" id="ARBA00023015"/>
    </source>
</evidence>
<dbReference type="GO" id="GO:0003700">
    <property type="term" value="F:DNA-binding transcription factor activity"/>
    <property type="evidence" value="ECO:0007669"/>
    <property type="project" value="InterPro"/>
</dbReference>
<comment type="caution">
    <text evidence="5">The sequence shown here is derived from an EMBL/GenBank/DDBJ whole genome shotgun (WGS) entry which is preliminary data.</text>
</comment>
<dbReference type="PROSITE" id="PS01124">
    <property type="entry name" value="HTH_ARAC_FAMILY_2"/>
    <property type="match status" value="1"/>
</dbReference>
<keyword evidence="3" id="KW-0804">Transcription</keyword>
<accession>A0A2A4T7U7</accession>
<sequence length="340" mass="39432">MKNKKTMNAAALKNEMLLLVNRGIEKSRIEETVGITIDQLSDPDEMVSIEYYVALEKAAPLLAKNPGIFIELGCEKFGTSQTGILGHVVTGGETIREGFQLAVRYTHLLSNVNRMELREEGDLAYFIFTRDLPEFFTIQSVELVFSRTLTLMKTFWGDDFQPNEVQFQYASPDYIQVYQRVFKHILFNQSENQIIFPRKLLDQKNPYYQPYVSKIILSHAEKLLAEQKTEDTLEQQVRTIILEYLPKGIVNAEFTASKLHMSRQTLFRKLKGESGISFQELLEGTRKELARQYVNNETFMLAEIAYLLGFSEISAFHRAFKRWFQQTPGEFRRQNDFSIT</sequence>
<organism evidence="5 6">
    <name type="scientific">SAR324 cluster bacterium</name>
    <dbReference type="NCBI Taxonomy" id="2024889"/>
    <lineage>
        <taxon>Bacteria</taxon>
        <taxon>Deltaproteobacteria</taxon>
        <taxon>SAR324 cluster</taxon>
    </lineage>
</organism>
<evidence type="ECO:0000313" key="5">
    <source>
        <dbReference type="EMBL" id="PCI29608.1"/>
    </source>
</evidence>
<dbReference type="PRINTS" id="PR00032">
    <property type="entry name" value="HTHARAC"/>
</dbReference>
<evidence type="ECO:0000256" key="2">
    <source>
        <dbReference type="ARBA" id="ARBA00023125"/>
    </source>
</evidence>
<name>A0A2A4T7U7_9DELT</name>
<dbReference type="Pfam" id="PF12625">
    <property type="entry name" value="Arabinose_bd"/>
    <property type="match status" value="1"/>
</dbReference>
<dbReference type="SMART" id="SM00342">
    <property type="entry name" value="HTH_ARAC"/>
    <property type="match status" value="1"/>
</dbReference>
<dbReference type="SUPFAM" id="SSF46689">
    <property type="entry name" value="Homeodomain-like"/>
    <property type="match status" value="1"/>
</dbReference>
<dbReference type="InterPro" id="IPR032687">
    <property type="entry name" value="AraC-type_N"/>
</dbReference>
<dbReference type="GO" id="GO:0000976">
    <property type="term" value="F:transcription cis-regulatory region binding"/>
    <property type="evidence" value="ECO:0007669"/>
    <property type="project" value="TreeGrafter"/>
</dbReference>
<evidence type="ECO:0000256" key="3">
    <source>
        <dbReference type="ARBA" id="ARBA00023163"/>
    </source>
</evidence>
<dbReference type="Proteomes" id="UP000218113">
    <property type="component" value="Unassembled WGS sequence"/>
</dbReference>
<dbReference type="InterPro" id="IPR009057">
    <property type="entry name" value="Homeodomain-like_sf"/>
</dbReference>
<dbReference type="GO" id="GO:0005829">
    <property type="term" value="C:cytosol"/>
    <property type="evidence" value="ECO:0007669"/>
    <property type="project" value="TreeGrafter"/>
</dbReference>
<dbReference type="EMBL" id="NVSR01000012">
    <property type="protein sequence ID" value="PCI29608.1"/>
    <property type="molecule type" value="Genomic_DNA"/>
</dbReference>